<dbReference type="EMBL" id="JASEJX010000013">
    <property type="protein sequence ID" value="KAK4517443.1"/>
    <property type="molecule type" value="Genomic_DNA"/>
</dbReference>
<evidence type="ECO:0000313" key="2">
    <source>
        <dbReference type="EMBL" id="KAK4517443.1"/>
    </source>
</evidence>
<sequence length="441" mass="50982">MSKRSRRIFEELSSVTKDKLLLQAAVDRQTIRRLRNEAEGIEQSTTRKKKKTISKKETYFQNLAKNQVTDISISTPGSHIDGLAKVQVKRLHKKKNAPAYENNNIKTLSIKFKRIVNSGNLKVVLNSCENYKPSTSVEHVVNRIYLFVLRTHVERPWMFSNENLKRYSEFDLQVKFWGYIFESYLGQCRHIILHWGDTMSNTCKNMGLRFKLDLRVLILREDEMVVDGATGEIARKATKAKLYADRLKSVLTTKCHLNTFLESLKYISEEDIINVHMPIVQVMGLEAKVSSLRLIEKKKYAMEDLHSFKFPRTSEQLKSGELESLINGLTLIEEMVNSLETKFNDGQTENESSMDRILKETKKKKETIMKEWLSDVTWDSNDEESDDEESEEDSDEESDNEEFEEDSDEGDESDSDSQGVNDEITNNDSDEEVVKESSPEQ</sequence>
<proteinExistence type="predicted"/>
<keyword evidence="3" id="KW-1185">Reference proteome</keyword>
<protein>
    <submittedName>
        <fullName evidence="2">Uncharacterized protein</fullName>
    </submittedName>
</protein>
<gene>
    <name evidence="2" type="ORF">ATC70_000779</name>
</gene>
<feature type="region of interest" description="Disordered" evidence="1">
    <location>
        <begin position="374"/>
        <end position="441"/>
    </location>
</feature>
<dbReference type="Proteomes" id="UP001304243">
    <property type="component" value="Unassembled WGS sequence"/>
</dbReference>
<feature type="compositionally biased region" description="Polar residues" evidence="1">
    <location>
        <begin position="418"/>
        <end position="427"/>
    </location>
</feature>
<feature type="compositionally biased region" description="Basic and acidic residues" evidence="1">
    <location>
        <begin position="432"/>
        <end position="441"/>
    </location>
</feature>
<name>A0AAN7DI16_9FUNG</name>
<accession>A0AAN7DI16</accession>
<dbReference type="AlphaFoldDB" id="A0AAN7DI16"/>
<evidence type="ECO:0000313" key="3">
    <source>
        <dbReference type="Proteomes" id="UP001304243"/>
    </source>
</evidence>
<feature type="compositionally biased region" description="Acidic residues" evidence="1">
    <location>
        <begin position="380"/>
        <end position="415"/>
    </location>
</feature>
<reference evidence="2 3" key="1">
    <citation type="submission" date="2022-11" db="EMBL/GenBank/DDBJ databases">
        <title>Mucor velutinosus strain NIH1002 WGS.</title>
        <authorList>
            <person name="Subramanian P."/>
            <person name="Mullikin J.C."/>
            <person name="Segre J.A."/>
            <person name="Zelazny A.M."/>
        </authorList>
    </citation>
    <scope>NUCLEOTIDE SEQUENCE [LARGE SCALE GENOMIC DNA]</scope>
    <source>
        <strain evidence="2 3">NIH1002</strain>
    </source>
</reference>
<evidence type="ECO:0000256" key="1">
    <source>
        <dbReference type="SAM" id="MobiDB-lite"/>
    </source>
</evidence>
<dbReference type="RefSeq" id="XP_064684109.1">
    <property type="nucleotide sequence ID" value="XM_064820189.1"/>
</dbReference>
<dbReference type="GeneID" id="89944481"/>
<comment type="caution">
    <text evidence="2">The sequence shown here is derived from an EMBL/GenBank/DDBJ whole genome shotgun (WGS) entry which is preliminary data.</text>
</comment>
<organism evidence="2 3">
    <name type="scientific">Mucor velutinosus</name>
    <dbReference type="NCBI Taxonomy" id="708070"/>
    <lineage>
        <taxon>Eukaryota</taxon>
        <taxon>Fungi</taxon>
        <taxon>Fungi incertae sedis</taxon>
        <taxon>Mucoromycota</taxon>
        <taxon>Mucoromycotina</taxon>
        <taxon>Mucoromycetes</taxon>
        <taxon>Mucorales</taxon>
        <taxon>Mucorineae</taxon>
        <taxon>Mucoraceae</taxon>
        <taxon>Mucor</taxon>
    </lineage>
</organism>